<name>A0ACC2J451_9PEZI</name>
<keyword evidence="2" id="KW-1185">Reference proteome</keyword>
<sequence length="223" mass="25786">MSALQVTSPTSPPTSFPQFSKLPTELRIIIWELAMEEGRIIPLFHCPPGYIQRRLTISGMRFGDVPLFFFVNSECREVAAKRYIKTRIIVKAVIMGFSMLEAHLLLADDDKLVFYFTPFGTSKKAPAPQLVAPEIYTFFDIELMYWMRDWADSLWMPHNWDQRTKTSGCVVEVYQQQGGSFEIPPTDYSDLPNSDSTDVSKFKVRMEVRVLNLKSDVEYYTLR</sequence>
<evidence type="ECO:0000313" key="2">
    <source>
        <dbReference type="Proteomes" id="UP001153332"/>
    </source>
</evidence>
<comment type="caution">
    <text evidence="1">The sequence shown here is derived from an EMBL/GenBank/DDBJ whole genome shotgun (WGS) entry which is preliminary data.</text>
</comment>
<gene>
    <name evidence="1" type="ORF">O1611_g9906</name>
</gene>
<accession>A0ACC2J451</accession>
<protein>
    <submittedName>
        <fullName evidence="1">Uncharacterized protein</fullName>
    </submittedName>
</protein>
<organism evidence="1 2">
    <name type="scientific">Lasiodiplodia mahajangana</name>
    <dbReference type="NCBI Taxonomy" id="1108764"/>
    <lineage>
        <taxon>Eukaryota</taxon>
        <taxon>Fungi</taxon>
        <taxon>Dikarya</taxon>
        <taxon>Ascomycota</taxon>
        <taxon>Pezizomycotina</taxon>
        <taxon>Dothideomycetes</taxon>
        <taxon>Dothideomycetes incertae sedis</taxon>
        <taxon>Botryosphaeriales</taxon>
        <taxon>Botryosphaeriaceae</taxon>
        <taxon>Lasiodiplodia</taxon>
    </lineage>
</organism>
<dbReference type="Proteomes" id="UP001153332">
    <property type="component" value="Unassembled WGS sequence"/>
</dbReference>
<dbReference type="EMBL" id="JAPUUL010003628">
    <property type="protein sequence ID" value="KAJ8122177.1"/>
    <property type="molecule type" value="Genomic_DNA"/>
</dbReference>
<evidence type="ECO:0000313" key="1">
    <source>
        <dbReference type="EMBL" id="KAJ8122177.1"/>
    </source>
</evidence>
<proteinExistence type="predicted"/>
<reference evidence="1" key="1">
    <citation type="submission" date="2022-12" db="EMBL/GenBank/DDBJ databases">
        <title>Genome Sequence of Lasiodiplodia mahajangana.</title>
        <authorList>
            <person name="Buettner E."/>
        </authorList>
    </citation>
    <scope>NUCLEOTIDE SEQUENCE</scope>
    <source>
        <strain evidence="1">VT137</strain>
    </source>
</reference>